<name>A0A316AC57_9BACT</name>
<dbReference type="Proteomes" id="UP000245880">
    <property type="component" value="Unassembled WGS sequence"/>
</dbReference>
<protein>
    <submittedName>
        <fullName evidence="2">Flavin-dependent oxidoreductase</fullName>
    </submittedName>
</protein>
<dbReference type="InterPro" id="IPR008333">
    <property type="entry name" value="Cbr1-like_FAD-bd_dom"/>
</dbReference>
<dbReference type="CDD" id="cd06193">
    <property type="entry name" value="siderophore_interacting"/>
    <property type="match status" value="1"/>
</dbReference>
<dbReference type="PROSITE" id="PS51384">
    <property type="entry name" value="FAD_FR"/>
    <property type="match status" value="1"/>
</dbReference>
<sequence>MGIVEALIKKVLEKGTVEQITKLSDSVFKIRIQSEQIKTAEFVPGYFIRLGVGIGKEDITLKDKVRSYSVWDMDVQNGTIDLAIATHSKGIGAQWVESCEVGTPVHFKWKKGNFLLDSNADSYLMIGDLSALSHLYVIARHLPADKQVEGLVYSQNSSDFFADVDDTKPFNFQVLERNPQEAIIDRLKQIIPKMQGKKMVYIAGDSRLCVSLNQYFKKELNWDSKQIKNKPFWNPDKKGLE</sequence>
<dbReference type="Gene3D" id="2.40.30.10">
    <property type="entry name" value="Translation factors"/>
    <property type="match status" value="1"/>
</dbReference>
<dbReference type="Gene3D" id="3.40.50.80">
    <property type="entry name" value="Nucleotide-binding domain of ferredoxin-NADP reductase (FNR) module"/>
    <property type="match status" value="1"/>
</dbReference>
<evidence type="ECO:0000313" key="2">
    <source>
        <dbReference type="EMBL" id="PWJ54464.1"/>
    </source>
</evidence>
<evidence type="ECO:0000313" key="3">
    <source>
        <dbReference type="Proteomes" id="UP000245880"/>
    </source>
</evidence>
<gene>
    <name evidence="2" type="ORF">CLV98_1172</name>
</gene>
<dbReference type="InterPro" id="IPR017927">
    <property type="entry name" value="FAD-bd_FR_type"/>
</dbReference>
<dbReference type="Pfam" id="PF00970">
    <property type="entry name" value="FAD_binding_6"/>
    <property type="match status" value="1"/>
</dbReference>
<proteinExistence type="predicted"/>
<feature type="domain" description="FAD-binding FR-type" evidence="1">
    <location>
        <begin position="10"/>
        <end position="117"/>
    </location>
</feature>
<dbReference type="AlphaFoldDB" id="A0A316AC57"/>
<reference evidence="2 3" key="1">
    <citation type="submission" date="2018-03" db="EMBL/GenBank/DDBJ databases">
        <title>Genomic Encyclopedia of Archaeal and Bacterial Type Strains, Phase II (KMG-II): from individual species to whole genera.</title>
        <authorList>
            <person name="Goeker M."/>
        </authorList>
    </citation>
    <scope>NUCLEOTIDE SEQUENCE [LARGE SCALE GENOMIC DNA]</scope>
    <source>
        <strain evidence="2 3">DSM 100346</strain>
    </source>
</reference>
<evidence type="ECO:0000259" key="1">
    <source>
        <dbReference type="PROSITE" id="PS51384"/>
    </source>
</evidence>
<dbReference type="OrthoDB" id="3745257at2"/>
<dbReference type="SUPFAM" id="SSF63380">
    <property type="entry name" value="Riboflavin synthase domain-like"/>
    <property type="match status" value="1"/>
</dbReference>
<dbReference type="Pfam" id="PF04954">
    <property type="entry name" value="SIP"/>
    <property type="match status" value="1"/>
</dbReference>
<dbReference type="PANTHER" id="PTHR30157:SF0">
    <property type="entry name" value="NADPH-DEPENDENT FERRIC-CHELATE REDUCTASE"/>
    <property type="match status" value="1"/>
</dbReference>
<dbReference type="GO" id="GO:0016491">
    <property type="term" value="F:oxidoreductase activity"/>
    <property type="evidence" value="ECO:0007669"/>
    <property type="project" value="InterPro"/>
</dbReference>
<comment type="caution">
    <text evidence="2">The sequence shown here is derived from an EMBL/GenBank/DDBJ whole genome shotgun (WGS) entry which is preliminary data.</text>
</comment>
<dbReference type="InterPro" id="IPR017938">
    <property type="entry name" value="Riboflavin_synthase-like_b-brl"/>
</dbReference>
<accession>A0A316AC57</accession>
<dbReference type="InterPro" id="IPR007037">
    <property type="entry name" value="SIP_rossman_dom"/>
</dbReference>
<dbReference type="InterPro" id="IPR039374">
    <property type="entry name" value="SIP_fam"/>
</dbReference>
<dbReference type="PANTHER" id="PTHR30157">
    <property type="entry name" value="FERRIC REDUCTASE, NADPH-DEPENDENT"/>
    <property type="match status" value="1"/>
</dbReference>
<dbReference type="EMBL" id="QGDT01000017">
    <property type="protein sequence ID" value="PWJ54464.1"/>
    <property type="molecule type" value="Genomic_DNA"/>
</dbReference>
<organism evidence="2 3">
    <name type="scientific">Dyadobacter jejuensis</name>
    <dbReference type="NCBI Taxonomy" id="1082580"/>
    <lineage>
        <taxon>Bacteria</taxon>
        <taxon>Pseudomonadati</taxon>
        <taxon>Bacteroidota</taxon>
        <taxon>Cytophagia</taxon>
        <taxon>Cytophagales</taxon>
        <taxon>Spirosomataceae</taxon>
        <taxon>Dyadobacter</taxon>
    </lineage>
</organism>
<keyword evidence="3" id="KW-1185">Reference proteome</keyword>
<dbReference type="InterPro" id="IPR039261">
    <property type="entry name" value="FNR_nucleotide-bd"/>
</dbReference>
<dbReference type="RefSeq" id="WP_109677663.1">
    <property type="nucleotide sequence ID" value="NZ_QGDT01000017.1"/>
</dbReference>